<comment type="caution">
    <text evidence="1">The sequence shown here is derived from an EMBL/GenBank/DDBJ whole genome shotgun (WGS) entry which is preliminary data.</text>
</comment>
<evidence type="ECO:0000313" key="2">
    <source>
        <dbReference type="Proteomes" id="UP000541610"/>
    </source>
</evidence>
<dbReference type="OrthoDB" id="470520at2759"/>
<gene>
    <name evidence="1" type="ORF">FOZ60_003844</name>
</gene>
<dbReference type="EMBL" id="JABANP010000183">
    <property type="protein sequence ID" value="KAF4687522.1"/>
    <property type="molecule type" value="Genomic_DNA"/>
</dbReference>
<reference evidence="1 2" key="1">
    <citation type="submission" date="2020-04" db="EMBL/GenBank/DDBJ databases">
        <title>Perkinsus olseni comparative genomics.</title>
        <authorList>
            <person name="Bogema D.R."/>
        </authorList>
    </citation>
    <scope>NUCLEOTIDE SEQUENCE [LARGE SCALE GENOMIC DNA]</scope>
    <source>
        <strain evidence="1">00978-12</strain>
    </source>
</reference>
<protein>
    <submittedName>
        <fullName evidence="1">Uncharacterized protein</fullName>
    </submittedName>
</protein>
<dbReference type="Proteomes" id="UP000541610">
    <property type="component" value="Unassembled WGS sequence"/>
</dbReference>
<accession>A0A7J6NUD5</accession>
<evidence type="ECO:0000313" key="1">
    <source>
        <dbReference type="EMBL" id="KAF4687522.1"/>
    </source>
</evidence>
<proteinExistence type="predicted"/>
<organism evidence="1 2">
    <name type="scientific">Perkinsus olseni</name>
    <name type="common">Perkinsus atlanticus</name>
    <dbReference type="NCBI Taxonomy" id="32597"/>
    <lineage>
        <taxon>Eukaryota</taxon>
        <taxon>Sar</taxon>
        <taxon>Alveolata</taxon>
        <taxon>Perkinsozoa</taxon>
        <taxon>Perkinsea</taxon>
        <taxon>Perkinsida</taxon>
        <taxon>Perkinsidae</taxon>
        <taxon>Perkinsus</taxon>
    </lineage>
</organism>
<dbReference type="AlphaFoldDB" id="A0A7J6NUD5"/>
<sequence length="271" mass="30854">MMIHHLLCGKPGARRSEPSRDYIGSYRLINPITMMTIIGRSPLLMLFALPSFEAVRSSGGDQEVPEVGAQTVDFKDLSASGATFNISHVNGEEGTTCHLEWSYFDPGRACEDLDLYIHLDTEQKVFNYIQANSGEMHMSRDVVIRDNKDELIVKAYSHHPAEDGWRYPTMKVKAGQRSKAEKKLGPYSPLGHLKGDVLDPLITTINWERDSEQVTCERIYHFIAFHAPEGYVNKTFDWLFDFVDENADRVEKAVRQWSAGLFGTIRKKLKR</sequence>
<name>A0A7J6NUD5_PEROL</name>